<evidence type="ECO:0000259" key="7">
    <source>
        <dbReference type="PROSITE" id="PS51349"/>
    </source>
</evidence>
<evidence type="ECO:0000256" key="4">
    <source>
        <dbReference type="ARBA" id="ARBA00023002"/>
    </source>
</evidence>
<evidence type="ECO:0000256" key="1">
    <source>
        <dbReference type="ARBA" id="ARBA00001917"/>
    </source>
</evidence>
<dbReference type="Proteomes" id="UP001500194">
    <property type="component" value="Unassembled WGS sequence"/>
</dbReference>
<dbReference type="PROSITE" id="PS51349">
    <property type="entry name" value="FMN_HYDROXY_ACID_DH_2"/>
    <property type="match status" value="1"/>
</dbReference>
<comment type="similarity">
    <text evidence="5">Belongs to the FMN-dependent alpha-hydroxy acid dehydrogenase family.</text>
</comment>
<dbReference type="PANTHER" id="PTHR10578">
    <property type="entry name" value="S -2-HYDROXY-ACID OXIDASE-RELATED"/>
    <property type="match status" value="1"/>
</dbReference>
<dbReference type="PROSITE" id="PS00557">
    <property type="entry name" value="FMN_HYDROXY_ACID_DH_1"/>
    <property type="match status" value="1"/>
</dbReference>
<dbReference type="InterPro" id="IPR037396">
    <property type="entry name" value="FMN_HAD"/>
</dbReference>
<dbReference type="InterPro" id="IPR008259">
    <property type="entry name" value="FMN_hydac_DH_AS"/>
</dbReference>
<dbReference type="InterPro" id="IPR000262">
    <property type="entry name" value="FMN-dep_DH"/>
</dbReference>
<evidence type="ECO:0000256" key="6">
    <source>
        <dbReference type="SAM" id="MobiDB-lite"/>
    </source>
</evidence>
<sequence length="388" mass="41662">MENPGDSRQQAVYGQGMLMGETPDIPPNFEELEREALDAMSDEAYAYVKGGAGSEDTVSENRRAFRDHRIVPRMLRDVSERDLSVEVLGQTLPAPVVLAPIGVQSIIHENAELATAEAAADTDVPMCLSSASSETLEDVSDELGDTRKWFQLYWSSDRDVAASFVERAENAGYEALVVTLDTPMMGWRERDVSQGYLPFLDGEGVANYTSDPAFRDLLSQPPEENMDAALSEFLAVFGDATLTWDDLDWLTDQTDLPIVLKGILHPADARRAVEKGADGIVVSNHGGRQVDNAVAALDALPAVADAVGDDVDVLFDSGIRRGADAIVALALGADAVLLGRPYAYGLALDGAEGVREVVNNFLADLDLTLALTGNTSPADLDRSIFADS</sequence>
<reference evidence="8 9" key="1">
    <citation type="journal article" date="2019" name="Int. J. Syst. Evol. Microbiol.">
        <title>The Global Catalogue of Microorganisms (GCM) 10K type strain sequencing project: providing services to taxonomists for standard genome sequencing and annotation.</title>
        <authorList>
            <consortium name="The Broad Institute Genomics Platform"/>
            <consortium name="The Broad Institute Genome Sequencing Center for Infectious Disease"/>
            <person name="Wu L."/>
            <person name="Ma J."/>
        </authorList>
    </citation>
    <scope>NUCLEOTIDE SEQUENCE [LARGE SCALE GENOMIC DNA]</scope>
    <source>
        <strain evidence="8 9">JCM 16327</strain>
    </source>
</reference>
<dbReference type="SUPFAM" id="SSF51395">
    <property type="entry name" value="FMN-linked oxidoreductases"/>
    <property type="match status" value="1"/>
</dbReference>
<feature type="region of interest" description="Disordered" evidence="6">
    <location>
        <begin position="1"/>
        <end position="24"/>
    </location>
</feature>
<dbReference type="PANTHER" id="PTHR10578:SF143">
    <property type="entry name" value="FMN-DEPENDENT ALPHA-HYDROXY ACID DEHYDROGENASE PB1A11.03"/>
    <property type="match status" value="1"/>
</dbReference>
<keyword evidence="3" id="KW-0288">FMN</keyword>
<dbReference type="Gene3D" id="3.20.20.70">
    <property type="entry name" value="Aldolase class I"/>
    <property type="match status" value="1"/>
</dbReference>
<organism evidence="8 9">
    <name type="scientific">Salarchaeum japonicum</name>
    <dbReference type="NCBI Taxonomy" id="555573"/>
    <lineage>
        <taxon>Archaea</taxon>
        <taxon>Methanobacteriati</taxon>
        <taxon>Methanobacteriota</taxon>
        <taxon>Stenosarchaea group</taxon>
        <taxon>Halobacteria</taxon>
        <taxon>Halobacteriales</taxon>
        <taxon>Halobacteriaceae</taxon>
    </lineage>
</organism>
<comment type="cofactor">
    <cofactor evidence="1">
        <name>FMN</name>
        <dbReference type="ChEBI" id="CHEBI:58210"/>
    </cofactor>
</comment>
<keyword evidence="9" id="KW-1185">Reference proteome</keyword>
<evidence type="ECO:0000313" key="9">
    <source>
        <dbReference type="Proteomes" id="UP001500194"/>
    </source>
</evidence>
<dbReference type="EMBL" id="BAAADU010000002">
    <property type="protein sequence ID" value="GAA0655628.1"/>
    <property type="molecule type" value="Genomic_DNA"/>
</dbReference>
<evidence type="ECO:0000313" key="8">
    <source>
        <dbReference type="EMBL" id="GAA0655628.1"/>
    </source>
</evidence>
<gene>
    <name evidence="8" type="ORF">GCM10009019_19280</name>
</gene>
<dbReference type="InterPro" id="IPR013785">
    <property type="entry name" value="Aldolase_TIM"/>
</dbReference>
<dbReference type="FunFam" id="3.20.20.70:FF:000029">
    <property type="entry name" value="L-lactate dehydrogenase"/>
    <property type="match status" value="1"/>
</dbReference>
<dbReference type="AlphaFoldDB" id="A0AAV3T3F5"/>
<keyword evidence="4" id="KW-0560">Oxidoreductase</keyword>
<evidence type="ECO:0000256" key="3">
    <source>
        <dbReference type="ARBA" id="ARBA00022643"/>
    </source>
</evidence>
<name>A0AAV3T3F5_9EURY</name>
<keyword evidence="2" id="KW-0285">Flavoprotein</keyword>
<dbReference type="Pfam" id="PF01070">
    <property type="entry name" value="FMN_dh"/>
    <property type="match status" value="1"/>
</dbReference>
<comment type="caution">
    <text evidence="8">The sequence shown here is derived from an EMBL/GenBank/DDBJ whole genome shotgun (WGS) entry which is preliminary data.</text>
</comment>
<accession>A0AAV3T3F5</accession>
<dbReference type="PIRSF" id="PIRSF000138">
    <property type="entry name" value="Al-hdrx_acd_dh"/>
    <property type="match status" value="1"/>
</dbReference>
<evidence type="ECO:0000256" key="2">
    <source>
        <dbReference type="ARBA" id="ARBA00022630"/>
    </source>
</evidence>
<feature type="compositionally biased region" description="Polar residues" evidence="6">
    <location>
        <begin position="1"/>
        <end position="12"/>
    </location>
</feature>
<dbReference type="InterPro" id="IPR012133">
    <property type="entry name" value="Alpha-hydoxy_acid_DH_FMN"/>
</dbReference>
<dbReference type="GO" id="GO:0016614">
    <property type="term" value="F:oxidoreductase activity, acting on CH-OH group of donors"/>
    <property type="evidence" value="ECO:0007669"/>
    <property type="project" value="UniProtKB-ARBA"/>
</dbReference>
<feature type="domain" description="FMN hydroxy acid dehydrogenase" evidence="7">
    <location>
        <begin position="21"/>
        <end position="388"/>
    </location>
</feature>
<dbReference type="GO" id="GO:0010181">
    <property type="term" value="F:FMN binding"/>
    <property type="evidence" value="ECO:0007669"/>
    <property type="project" value="InterPro"/>
</dbReference>
<evidence type="ECO:0000256" key="5">
    <source>
        <dbReference type="ARBA" id="ARBA00024042"/>
    </source>
</evidence>
<protein>
    <submittedName>
        <fullName evidence="8">Lactate 2-monooxygenase</fullName>
    </submittedName>
</protein>
<dbReference type="RefSeq" id="WP_227260134.1">
    <property type="nucleotide sequence ID" value="NZ_BAAADU010000002.1"/>
</dbReference>
<dbReference type="GeneID" id="68573389"/>
<proteinExistence type="inferred from homology"/>